<dbReference type="SUPFAM" id="SSF57667">
    <property type="entry name" value="beta-beta-alpha zinc fingers"/>
    <property type="match status" value="1"/>
</dbReference>
<evidence type="ECO:0000259" key="8">
    <source>
        <dbReference type="PROSITE" id="PS50157"/>
    </source>
</evidence>
<evidence type="ECO:0000256" key="3">
    <source>
        <dbReference type="ARBA" id="ARBA00022737"/>
    </source>
</evidence>
<evidence type="ECO:0000313" key="9">
    <source>
        <dbReference type="EMBL" id="NXR96694.1"/>
    </source>
</evidence>
<name>A0A7L2QJN5_9PASS</name>
<evidence type="ECO:0000256" key="6">
    <source>
        <dbReference type="ARBA" id="ARBA00023242"/>
    </source>
</evidence>
<protein>
    <submittedName>
        <fullName evidence="9">ZN180 protein</fullName>
    </submittedName>
</protein>
<dbReference type="SMART" id="SM00355">
    <property type="entry name" value="ZnF_C2H2"/>
    <property type="match status" value="1"/>
</dbReference>
<dbReference type="InterPro" id="IPR013087">
    <property type="entry name" value="Znf_C2H2_type"/>
</dbReference>
<organism evidence="9 10">
    <name type="scientific">Hypocryptadius cinnamomeus</name>
    <dbReference type="NCBI Taxonomy" id="589841"/>
    <lineage>
        <taxon>Eukaryota</taxon>
        <taxon>Metazoa</taxon>
        <taxon>Chordata</taxon>
        <taxon>Craniata</taxon>
        <taxon>Vertebrata</taxon>
        <taxon>Euteleostomi</taxon>
        <taxon>Archelosauria</taxon>
        <taxon>Archosauria</taxon>
        <taxon>Dinosauria</taxon>
        <taxon>Saurischia</taxon>
        <taxon>Theropoda</taxon>
        <taxon>Coelurosauria</taxon>
        <taxon>Aves</taxon>
        <taxon>Neognathae</taxon>
        <taxon>Neoaves</taxon>
        <taxon>Telluraves</taxon>
        <taxon>Australaves</taxon>
        <taxon>Passeriformes</taxon>
        <taxon>Sylvioidea</taxon>
        <taxon>Zosteropidae</taxon>
        <taxon>Hypocryptadius</taxon>
    </lineage>
</organism>
<dbReference type="PANTHER" id="PTHR23226">
    <property type="entry name" value="ZINC FINGER AND SCAN DOMAIN-CONTAINING"/>
    <property type="match status" value="1"/>
</dbReference>
<dbReference type="PANTHER" id="PTHR23226:SF416">
    <property type="entry name" value="FI01424P"/>
    <property type="match status" value="1"/>
</dbReference>
<feature type="non-terminal residue" evidence="9">
    <location>
        <position position="1"/>
    </location>
</feature>
<proteinExistence type="predicted"/>
<accession>A0A7L2QJN5</accession>
<dbReference type="GO" id="GO:0005634">
    <property type="term" value="C:nucleus"/>
    <property type="evidence" value="ECO:0007669"/>
    <property type="project" value="UniProtKB-SubCell"/>
</dbReference>
<dbReference type="Gene3D" id="3.30.160.60">
    <property type="entry name" value="Classic Zinc Finger"/>
    <property type="match status" value="3"/>
</dbReference>
<dbReference type="AlphaFoldDB" id="A0A7L2QJN5"/>
<dbReference type="Pfam" id="PF00096">
    <property type="entry name" value="zf-C2H2"/>
    <property type="match status" value="1"/>
</dbReference>
<evidence type="ECO:0000256" key="7">
    <source>
        <dbReference type="PROSITE-ProRule" id="PRU00042"/>
    </source>
</evidence>
<gene>
    <name evidence="9" type="primary">Znf180_5</name>
    <name evidence="9" type="ORF">HYPCIN_R03814</name>
</gene>
<evidence type="ECO:0000256" key="4">
    <source>
        <dbReference type="ARBA" id="ARBA00022771"/>
    </source>
</evidence>
<dbReference type="OrthoDB" id="9893417at2759"/>
<evidence type="ECO:0000256" key="5">
    <source>
        <dbReference type="ARBA" id="ARBA00022833"/>
    </source>
</evidence>
<evidence type="ECO:0000313" key="10">
    <source>
        <dbReference type="Proteomes" id="UP000574191"/>
    </source>
</evidence>
<sequence>SFSWSSHLICHKRTHIRKRPYECGECGKSFRHSANLIQHQNIHTGEWPYKCGECGK</sequence>
<dbReference type="PROSITE" id="PS00028">
    <property type="entry name" value="ZINC_FINGER_C2H2_1"/>
    <property type="match status" value="1"/>
</dbReference>
<dbReference type="EMBL" id="VYZP01082562">
    <property type="protein sequence ID" value="NXR96694.1"/>
    <property type="molecule type" value="Genomic_DNA"/>
</dbReference>
<feature type="domain" description="C2H2-type" evidence="8">
    <location>
        <begin position="21"/>
        <end position="48"/>
    </location>
</feature>
<comment type="subcellular location">
    <subcellularLocation>
        <location evidence="1">Nucleus</location>
    </subcellularLocation>
</comment>
<dbReference type="GO" id="GO:0000981">
    <property type="term" value="F:DNA-binding transcription factor activity, RNA polymerase II-specific"/>
    <property type="evidence" value="ECO:0007669"/>
    <property type="project" value="TreeGrafter"/>
</dbReference>
<dbReference type="FunFam" id="3.30.160.60:FF:002343">
    <property type="entry name" value="Zinc finger protein 33A"/>
    <property type="match status" value="1"/>
</dbReference>
<keyword evidence="4 7" id="KW-0863">Zinc-finger</keyword>
<keyword evidence="3" id="KW-0677">Repeat</keyword>
<keyword evidence="6" id="KW-0539">Nucleus</keyword>
<dbReference type="InterPro" id="IPR036236">
    <property type="entry name" value="Znf_C2H2_sf"/>
</dbReference>
<evidence type="ECO:0000256" key="1">
    <source>
        <dbReference type="ARBA" id="ARBA00004123"/>
    </source>
</evidence>
<dbReference type="GO" id="GO:0008270">
    <property type="term" value="F:zinc ion binding"/>
    <property type="evidence" value="ECO:0007669"/>
    <property type="project" value="UniProtKB-KW"/>
</dbReference>
<dbReference type="Proteomes" id="UP000574191">
    <property type="component" value="Unassembled WGS sequence"/>
</dbReference>
<keyword evidence="2" id="KW-0479">Metal-binding</keyword>
<feature type="non-terminal residue" evidence="9">
    <location>
        <position position="56"/>
    </location>
</feature>
<evidence type="ECO:0000256" key="2">
    <source>
        <dbReference type="ARBA" id="ARBA00022723"/>
    </source>
</evidence>
<reference evidence="9 10" key="1">
    <citation type="submission" date="2019-09" db="EMBL/GenBank/DDBJ databases">
        <title>Bird 10,000 Genomes (B10K) Project - Family phase.</title>
        <authorList>
            <person name="Zhang G."/>
        </authorList>
    </citation>
    <scope>NUCLEOTIDE SEQUENCE [LARGE SCALE GENOMIC DNA]</scope>
    <source>
        <strain evidence="9">B10K-DU-002-83</strain>
    </source>
</reference>
<keyword evidence="5" id="KW-0862">Zinc</keyword>
<comment type="caution">
    <text evidence="9">The sequence shown here is derived from an EMBL/GenBank/DDBJ whole genome shotgun (WGS) entry which is preliminary data.</text>
</comment>
<dbReference type="PROSITE" id="PS50157">
    <property type="entry name" value="ZINC_FINGER_C2H2_2"/>
    <property type="match status" value="1"/>
</dbReference>
<dbReference type="GO" id="GO:0000978">
    <property type="term" value="F:RNA polymerase II cis-regulatory region sequence-specific DNA binding"/>
    <property type="evidence" value="ECO:0007669"/>
    <property type="project" value="TreeGrafter"/>
</dbReference>
<keyword evidence="10" id="KW-1185">Reference proteome</keyword>